<keyword evidence="5 8" id="KW-1133">Transmembrane helix</keyword>
<keyword evidence="3 8" id="KW-0812">Transmembrane</keyword>
<reference evidence="9" key="1">
    <citation type="submission" date="2023-05" db="EMBL/GenBank/DDBJ databases">
        <authorList>
            <person name="Stuckert A."/>
        </authorList>
    </citation>
    <scope>NUCLEOTIDE SEQUENCE</scope>
</reference>
<name>A0ABN9DGZ6_9NEOB</name>
<keyword evidence="4" id="KW-0732">Signal</keyword>
<evidence type="ECO:0000256" key="5">
    <source>
        <dbReference type="ARBA" id="ARBA00022989"/>
    </source>
</evidence>
<evidence type="ECO:0000256" key="1">
    <source>
        <dbReference type="ARBA" id="ARBA00004479"/>
    </source>
</evidence>
<protein>
    <recommendedName>
        <fullName evidence="11">Sialomucin core protein 24</fullName>
    </recommendedName>
</protein>
<evidence type="ECO:0000256" key="6">
    <source>
        <dbReference type="ARBA" id="ARBA00023136"/>
    </source>
</evidence>
<dbReference type="PANTHER" id="PTHR11337:SF14">
    <property type="entry name" value="PORIMIN"/>
    <property type="match status" value="1"/>
</dbReference>
<comment type="caution">
    <text evidence="9">The sequence shown here is derived from an EMBL/GenBank/DDBJ whole genome shotgun (WGS) entry which is preliminary data.</text>
</comment>
<evidence type="ECO:0000256" key="3">
    <source>
        <dbReference type="ARBA" id="ARBA00022692"/>
    </source>
</evidence>
<keyword evidence="10" id="KW-1185">Reference proteome</keyword>
<accession>A0ABN9DGZ6</accession>
<evidence type="ECO:0000256" key="8">
    <source>
        <dbReference type="SAM" id="Phobius"/>
    </source>
</evidence>
<organism evidence="9 10">
    <name type="scientific">Staurois parvus</name>
    <dbReference type="NCBI Taxonomy" id="386267"/>
    <lineage>
        <taxon>Eukaryota</taxon>
        <taxon>Metazoa</taxon>
        <taxon>Chordata</taxon>
        <taxon>Craniata</taxon>
        <taxon>Vertebrata</taxon>
        <taxon>Euteleostomi</taxon>
        <taxon>Amphibia</taxon>
        <taxon>Batrachia</taxon>
        <taxon>Anura</taxon>
        <taxon>Neobatrachia</taxon>
        <taxon>Ranoidea</taxon>
        <taxon>Ranidae</taxon>
        <taxon>Staurois</taxon>
    </lineage>
</organism>
<comment type="subcellular location">
    <subcellularLocation>
        <location evidence="1">Membrane</location>
        <topology evidence="1">Single-pass type I membrane protein</topology>
    </subcellularLocation>
</comment>
<evidence type="ECO:0000256" key="2">
    <source>
        <dbReference type="ARBA" id="ARBA00005341"/>
    </source>
</evidence>
<keyword evidence="7" id="KW-0325">Glycoprotein</keyword>
<dbReference type="InterPro" id="IPR007947">
    <property type="entry name" value="CD164_MGC24"/>
</dbReference>
<dbReference type="PANTHER" id="PTHR11337">
    <property type="entry name" value="MUCIN/PORIMIN"/>
    <property type="match status" value="1"/>
</dbReference>
<dbReference type="Proteomes" id="UP001162483">
    <property type="component" value="Unassembled WGS sequence"/>
</dbReference>
<dbReference type="EMBL" id="CATNWA010014448">
    <property type="protein sequence ID" value="CAI9571885.1"/>
    <property type="molecule type" value="Genomic_DNA"/>
</dbReference>
<evidence type="ECO:0000256" key="4">
    <source>
        <dbReference type="ARBA" id="ARBA00022729"/>
    </source>
</evidence>
<keyword evidence="6 8" id="KW-0472">Membrane</keyword>
<sequence length="133" mass="13953">MLLKKCGNETSIPNDCNKTESCDGPTVTPATIITTVVPTTNKTVTSASPTTANASITTHVPTENSTSVPASTSSKILTTSASTTIVPTVPPSKKNTFDAASFIGGIVLVLGIQAIVFFLYKFCKAKDRNYHTL</sequence>
<evidence type="ECO:0008006" key="11">
    <source>
        <dbReference type="Google" id="ProtNLM"/>
    </source>
</evidence>
<comment type="similarity">
    <text evidence="2">Belongs to the CD164 family.</text>
</comment>
<dbReference type="Pfam" id="PF05283">
    <property type="entry name" value="MGC-24"/>
    <property type="match status" value="1"/>
</dbReference>
<evidence type="ECO:0000313" key="9">
    <source>
        <dbReference type="EMBL" id="CAI9571885.1"/>
    </source>
</evidence>
<evidence type="ECO:0000313" key="10">
    <source>
        <dbReference type="Proteomes" id="UP001162483"/>
    </source>
</evidence>
<evidence type="ECO:0000256" key="7">
    <source>
        <dbReference type="ARBA" id="ARBA00023180"/>
    </source>
</evidence>
<dbReference type="PRINTS" id="PR01701">
    <property type="entry name" value="CD164ANTIGEN"/>
</dbReference>
<feature type="transmembrane region" description="Helical" evidence="8">
    <location>
        <begin position="99"/>
        <end position="120"/>
    </location>
</feature>
<proteinExistence type="inferred from homology"/>
<gene>
    <name evidence="9" type="ORF">SPARVUS_LOCUS7320550</name>
</gene>